<dbReference type="RefSeq" id="WP_278014924.1">
    <property type="nucleotide sequence ID" value="NZ_CP121106.1"/>
</dbReference>
<name>A0ABY8FQI0_9SPHN</name>
<dbReference type="SMART" id="SM00052">
    <property type="entry name" value="EAL"/>
    <property type="match status" value="1"/>
</dbReference>
<dbReference type="PANTHER" id="PTHR33121:SF79">
    <property type="entry name" value="CYCLIC DI-GMP PHOSPHODIESTERASE PDED-RELATED"/>
    <property type="match status" value="1"/>
</dbReference>
<evidence type="ECO:0000313" key="4">
    <source>
        <dbReference type="EMBL" id="WFL76158.1"/>
    </source>
</evidence>
<feature type="domain" description="GGDEF" evidence="3">
    <location>
        <begin position="118"/>
        <end position="248"/>
    </location>
</feature>
<dbReference type="Gene3D" id="3.20.20.450">
    <property type="entry name" value="EAL domain"/>
    <property type="match status" value="1"/>
</dbReference>
<keyword evidence="5" id="KW-1185">Reference proteome</keyword>
<dbReference type="EMBL" id="CP121106">
    <property type="protein sequence ID" value="WFL76158.1"/>
    <property type="molecule type" value="Genomic_DNA"/>
</dbReference>
<dbReference type="InterPro" id="IPR050706">
    <property type="entry name" value="Cyclic-di-GMP_PDE-like"/>
</dbReference>
<dbReference type="InterPro" id="IPR000160">
    <property type="entry name" value="GGDEF_dom"/>
</dbReference>
<dbReference type="PANTHER" id="PTHR33121">
    <property type="entry name" value="CYCLIC DI-GMP PHOSPHODIESTERASE PDEF"/>
    <property type="match status" value="1"/>
</dbReference>
<sequence length="520" mass="55597">MPSIQPSHERTLVSLLAGASVAMIGVTTAILFYSIQGVGNFSQAADDLVVRLLAVSSTATILVMSTLHGQLRNLYSMLASNNELAMEDARRDSLTGVGNRKLLLEELKSRQSMRSKEKRHALFFLDLDQFKRVNDTLGHHVGDGLIRAVADRLATLGSEVVVTRLGGDEFALVADVGKERNIVTFGNDIVRLLAGMYQIGDTNLSVGVSIGATYLKDAIDASTAMRQADIAMYAAKADGGGFRAFDKRMSVQIDRRALIEQRLVELVKRNGNKGDSKATLSAVFQPVVDIDGKLVAAEALLRFTDDDIGSVSPEEVVAVAEQAHLIGDVGQIMARAALCAARTIGDASVCLNVSPIELLDPSYAKNLESMARALKVAPERVQIEISERSLLERGGAVAETLAELRETGFVLSVDDFGSSVASVNHLSDHAVSIVKIDARLVRNAKKARSVAVLSSLVKLVKSHDIAVVCEGVADSEDEAIALATGCSFLQGFHFSKPMEIGALVEAYVKPRLAPGMRSAA</sequence>
<dbReference type="CDD" id="cd01949">
    <property type="entry name" value="GGDEF"/>
    <property type="match status" value="1"/>
</dbReference>
<gene>
    <name evidence="4" type="ORF">P7228_09100</name>
</gene>
<protein>
    <submittedName>
        <fullName evidence="4">EAL domain-containing protein</fullName>
    </submittedName>
</protein>
<evidence type="ECO:0000256" key="1">
    <source>
        <dbReference type="SAM" id="Phobius"/>
    </source>
</evidence>
<evidence type="ECO:0000259" key="2">
    <source>
        <dbReference type="PROSITE" id="PS50883"/>
    </source>
</evidence>
<feature type="domain" description="EAL" evidence="2">
    <location>
        <begin position="256"/>
        <end position="511"/>
    </location>
</feature>
<accession>A0ABY8FQI0</accession>
<dbReference type="SMART" id="SM00267">
    <property type="entry name" value="GGDEF"/>
    <property type="match status" value="1"/>
</dbReference>
<keyword evidence="1" id="KW-1133">Transmembrane helix</keyword>
<dbReference type="NCBIfam" id="TIGR00254">
    <property type="entry name" value="GGDEF"/>
    <property type="match status" value="1"/>
</dbReference>
<keyword evidence="1" id="KW-0812">Transmembrane</keyword>
<dbReference type="Pfam" id="PF00563">
    <property type="entry name" value="EAL"/>
    <property type="match status" value="1"/>
</dbReference>
<dbReference type="Proteomes" id="UP001215827">
    <property type="component" value="Chromosome"/>
</dbReference>
<dbReference type="InterPro" id="IPR035919">
    <property type="entry name" value="EAL_sf"/>
</dbReference>
<dbReference type="PROSITE" id="PS50887">
    <property type="entry name" value="GGDEF"/>
    <property type="match status" value="1"/>
</dbReference>
<dbReference type="SUPFAM" id="SSF55073">
    <property type="entry name" value="Nucleotide cyclase"/>
    <property type="match status" value="1"/>
</dbReference>
<dbReference type="InterPro" id="IPR043128">
    <property type="entry name" value="Rev_trsase/Diguanyl_cyclase"/>
</dbReference>
<keyword evidence="1" id="KW-0472">Membrane</keyword>
<feature type="transmembrane region" description="Helical" evidence="1">
    <location>
        <begin position="48"/>
        <end position="67"/>
    </location>
</feature>
<dbReference type="InterPro" id="IPR029787">
    <property type="entry name" value="Nucleotide_cyclase"/>
</dbReference>
<reference evidence="4 5" key="1">
    <citation type="submission" date="2023-03" db="EMBL/GenBank/DDBJ databases">
        <title>Altererythrobacter sp. CAU 1644 isolated from sand.</title>
        <authorList>
            <person name="Kim W."/>
        </authorList>
    </citation>
    <scope>NUCLEOTIDE SEQUENCE [LARGE SCALE GENOMIC DNA]</scope>
    <source>
        <strain evidence="4 5">CAU 1644</strain>
    </source>
</reference>
<organism evidence="4 5">
    <name type="scientific">Altererythrobacter arenosus</name>
    <dbReference type="NCBI Taxonomy" id="3032592"/>
    <lineage>
        <taxon>Bacteria</taxon>
        <taxon>Pseudomonadati</taxon>
        <taxon>Pseudomonadota</taxon>
        <taxon>Alphaproteobacteria</taxon>
        <taxon>Sphingomonadales</taxon>
        <taxon>Erythrobacteraceae</taxon>
        <taxon>Altererythrobacter</taxon>
    </lineage>
</organism>
<dbReference type="InterPro" id="IPR001633">
    <property type="entry name" value="EAL_dom"/>
</dbReference>
<dbReference type="Pfam" id="PF00990">
    <property type="entry name" value="GGDEF"/>
    <property type="match status" value="1"/>
</dbReference>
<evidence type="ECO:0000259" key="3">
    <source>
        <dbReference type="PROSITE" id="PS50887"/>
    </source>
</evidence>
<dbReference type="Gene3D" id="3.30.70.270">
    <property type="match status" value="1"/>
</dbReference>
<feature type="transmembrane region" description="Helical" evidence="1">
    <location>
        <begin position="12"/>
        <end position="36"/>
    </location>
</feature>
<proteinExistence type="predicted"/>
<dbReference type="PROSITE" id="PS50883">
    <property type="entry name" value="EAL"/>
    <property type="match status" value="1"/>
</dbReference>
<dbReference type="CDD" id="cd01948">
    <property type="entry name" value="EAL"/>
    <property type="match status" value="1"/>
</dbReference>
<dbReference type="SUPFAM" id="SSF141868">
    <property type="entry name" value="EAL domain-like"/>
    <property type="match status" value="1"/>
</dbReference>
<evidence type="ECO:0000313" key="5">
    <source>
        <dbReference type="Proteomes" id="UP001215827"/>
    </source>
</evidence>